<dbReference type="PANTHER" id="PTHR30373:SF2">
    <property type="entry name" value="UPF0603 PROTEIN YGCG"/>
    <property type="match status" value="1"/>
</dbReference>
<proteinExistence type="predicted"/>
<keyword evidence="2" id="KW-0812">Transmembrane</keyword>
<comment type="caution">
    <text evidence="4">The sequence shown here is derived from an EMBL/GenBank/DDBJ whole genome shotgun (WGS) entry which is preliminary data.</text>
</comment>
<dbReference type="RefSeq" id="WP_135771661.1">
    <property type="nucleotide sequence ID" value="NZ_RQFT01000012.1"/>
</dbReference>
<feature type="compositionally biased region" description="Low complexity" evidence="1">
    <location>
        <begin position="557"/>
        <end position="574"/>
    </location>
</feature>
<feature type="transmembrane region" description="Helical" evidence="2">
    <location>
        <begin position="517"/>
        <end position="537"/>
    </location>
</feature>
<keyword evidence="2" id="KW-1133">Transmembrane helix</keyword>
<dbReference type="PROSITE" id="PS51257">
    <property type="entry name" value="PROKAR_LIPOPROTEIN"/>
    <property type="match status" value="1"/>
</dbReference>
<feature type="domain" description="TPM" evidence="3">
    <location>
        <begin position="30"/>
        <end position="152"/>
    </location>
</feature>
<reference evidence="4 5" key="1">
    <citation type="journal article" date="2019" name="PLoS Negl. Trop. Dis.">
        <title>Revisiting the worldwide diversity of Leptospira species in the environment.</title>
        <authorList>
            <person name="Vincent A.T."/>
            <person name="Schiettekatte O."/>
            <person name="Bourhy P."/>
            <person name="Veyrier F.J."/>
            <person name="Picardeau M."/>
        </authorList>
    </citation>
    <scope>NUCLEOTIDE SEQUENCE [LARGE SCALE GENOMIC DNA]</scope>
    <source>
        <strain evidence="4 5">201800273</strain>
    </source>
</reference>
<organism evidence="4 5">
    <name type="scientific">Leptospira bouyouniensis</name>
    <dbReference type="NCBI Taxonomy" id="2484911"/>
    <lineage>
        <taxon>Bacteria</taxon>
        <taxon>Pseudomonadati</taxon>
        <taxon>Spirochaetota</taxon>
        <taxon>Spirochaetia</taxon>
        <taxon>Leptospirales</taxon>
        <taxon>Leptospiraceae</taxon>
        <taxon>Leptospira</taxon>
    </lineage>
</organism>
<evidence type="ECO:0000259" key="3">
    <source>
        <dbReference type="Pfam" id="PF04536"/>
    </source>
</evidence>
<evidence type="ECO:0000256" key="2">
    <source>
        <dbReference type="SAM" id="Phobius"/>
    </source>
</evidence>
<gene>
    <name evidence="4" type="ORF">EHQ43_15475</name>
</gene>
<dbReference type="EMBL" id="RQFT01000012">
    <property type="protein sequence ID" value="TGL03192.1"/>
    <property type="molecule type" value="Genomic_DNA"/>
</dbReference>
<accession>A0A7I0HNE5</accession>
<dbReference type="PANTHER" id="PTHR30373">
    <property type="entry name" value="UPF0603 PROTEIN YGCG"/>
    <property type="match status" value="1"/>
</dbReference>
<evidence type="ECO:0000256" key="1">
    <source>
        <dbReference type="SAM" id="MobiDB-lite"/>
    </source>
</evidence>
<keyword evidence="2" id="KW-0472">Membrane</keyword>
<evidence type="ECO:0000313" key="5">
    <source>
        <dbReference type="Proteomes" id="UP000297641"/>
    </source>
</evidence>
<dbReference type="Proteomes" id="UP000297641">
    <property type="component" value="Unassembled WGS sequence"/>
</dbReference>
<dbReference type="Gene3D" id="3.10.310.50">
    <property type="match status" value="1"/>
</dbReference>
<protein>
    <submittedName>
        <fullName evidence="4">TPM domain-containing protein</fullName>
    </submittedName>
</protein>
<dbReference type="Pfam" id="PF04536">
    <property type="entry name" value="TPM_phosphatase"/>
    <property type="match status" value="1"/>
</dbReference>
<dbReference type="AlphaFoldDB" id="A0A7I0HNE5"/>
<feature type="compositionally biased region" description="Gly residues" evidence="1">
    <location>
        <begin position="575"/>
        <end position="590"/>
    </location>
</feature>
<evidence type="ECO:0000313" key="4">
    <source>
        <dbReference type="EMBL" id="TGL03192.1"/>
    </source>
</evidence>
<feature type="region of interest" description="Disordered" evidence="1">
    <location>
        <begin position="551"/>
        <end position="590"/>
    </location>
</feature>
<dbReference type="InterPro" id="IPR007621">
    <property type="entry name" value="TPM_dom"/>
</dbReference>
<sequence length="590" mass="65938">MKQLLVGIIFFSIFSCNRHLDPYPDLTGPVIDPSGYLPGEVKSRLETMLLEEEKITTNQVVVYITDKLKEDTIEKESTAVFEKWKLGQKDKDNGILFLLAPNDRKVRIEVGYGLEAVITDLIAKRIIDEIVIPNIKSGNPSLAMLSGTSAILEQLRTNSPTLTNINCPKPFSDTQNDLHHDTIPFLLKEIKPIKSVDFFFCIVPSETQFGIEAITNQIYLNRQKSNSNSKSIVFATSPNSGYIGSITTSPELNWSLSQNKIRSIFRNRYKEKHSGDFTNFTYLAFLDMLDHIKHNQKIVLEKGTGIYDPFDSLESFSYERAGETIRQIETDYKIGIQILFLDTKPKLLSEAKKYHDLAFGKSSGITLLFSLNQKELIVYTDENSKIQGLNQTNSIPIVNRTLSEIVSNAIASDLKIADIDWMCIRSAEGIDTYLNMLRYQQDLGKEEISNSASFNGDSKNKIKEPHFLFQFFFMLMFFVTWVGLIAGEGILFFYGLIFIVGQILRSKVTILNDSPNLYNTVLIFLAAILCYLIVSFFRKIGWASKVSSGTQGFFTPSSSGSSSSSGYRSSSSSYSGGGGRSGGGGASGSW</sequence>
<name>A0A7I0HNE5_9LEPT</name>